<dbReference type="EMBL" id="MU157828">
    <property type="protein sequence ID" value="KAF9533651.1"/>
    <property type="molecule type" value="Genomic_DNA"/>
</dbReference>
<name>A0A9P6EPL0_9AGAR</name>
<evidence type="ECO:0000313" key="2">
    <source>
        <dbReference type="EMBL" id="KAF9533651.1"/>
    </source>
</evidence>
<gene>
    <name evidence="2" type="ORF">CPB83DRAFT_845643</name>
</gene>
<organism evidence="2 3">
    <name type="scientific">Crepidotus variabilis</name>
    <dbReference type="NCBI Taxonomy" id="179855"/>
    <lineage>
        <taxon>Eukaryota</taxon>
        <taxon>Fungi</taxon>
        <taxon>Dikarya</taxon>
        <taxon>Basidiomycota</taxon>
        <taxon>Agaricomycotina</taxon>
        <taxon>Agaricomycetes</taxon>
        <taxon>Agaricomycetidae</taxon>
        <taxon>Agaricales</taxon>
        <taxon>Agaricineae</taxon>
        <taxon>Crepidotaceae</taxon>
        <taxon>Crepidotus</taxon>
    </lineage>
</organism>
<keyword evidence="3" id="KW-1185">Reference proteome</keyword>
<feature type="transmembrane region" description="Helical" evidence="1">
    <location>
        <begin position="44"/>
        <end position="64"/>
    </location>
</feature>
<evidence type="ECO:0000313" key="3">
    <source>
        <dbReference type="Proteomes" id="UP000807306"/>
    </source>
</evidence>
<dbReference type="Proteomes" id="UP000807306">
    <property type="component" value="Unassembled WGS sequence"/>
</dbReference>
<dbReference type="AlphaFoldDB" id="A0A9P6EPL0"/>
<comment type="caution">
    <text evidence="2">The sequence shown here is derived from an EMBL/GenBank/DDBJ whole genome shotgun (WGS) entry which is preliminary data.</text>
</comment>
<keyword evidence="1" id="KW-0472">Membrane</keyword>
<reference evidence="2" key="1">
    <citation type="submission" date="2020-11" db="EMBL/GenBank/DDBJ databases">
        <authorList>
            <consortium name="DOE Joint Genome Institute"/>
            <person name="Ahrendt S."/>
            <person name="Riley R."/>
            <person name="Andreopoulos W."/>
            <person name="Labutti K."/>
            <person name="Pangilinan J."/>
            <person name="Ruiz-Duenas F.J."/>
            <person name="Barrasa J.M."/>
            <person name="Sanchez-Garcia M."/>
            <person name="Camarero S."/>
            <person name="Miyauchi S."/>
            <person name="Serrano A."/>
            <person name="Linde D."/>
            <person name="Babiker R."/>
            <person name="Drula E."/>
            <person name="Ayuso-Fernandez I."/>
            <person name="Pacheco R."/>
            <person name="Padilla G."/>
            <person name="Ferreira P."/>
            <person name="Barriuso J."/>
            <person name="Kellner H."/>
            <person name="Castanera R."/>
            <person name="Alfaro M."/>
            <person name="Ramirez L."/>
            <person name="Pisabarro A.G."/>
            <person name="Kuo A."/>
            <person name="Tritt A."/>
            <person name="Lipzen A."/>
            <person name="He G."/>
            <person name="Yan M."/>
            <person name="Ng V."/>
            <person name="Cullen D."/>
            <person name="Martin F."/>
            <person name="Rosso M.-N."/>
            <person name="Henrissat B."/>
            <person name="Hibbett D."/>
            <person name="Martinez A.T."/>
            <person name="Grigoriev I.V."/>
        </authorList>
    </citation>
    <scope>NUCLEOTIDE SEQUENCE</scope>
    <source>
        <strain evidence="2">CBS 506.95</strain>
    </source>
</reference>
<keyword evidence="1" id="KW-0812">Transmembrane</keyword>
<keyword evidence="1" id="KW-1133">Transmembrane helix</keyword>
<sequence length="71" mass="8001">MNSSPPLTSSFEKFLNHLLILSVFLVCSNCTMSGNNASKNSNHFVFMQILQFCFSHISVGVHSIRWSFTSE</sequence>
<protein>
    <submittedName>
        <fullName evidence="2">Uncharacterized protein</fullName>
    </submittedName>
</protein>
<proteinExistence type="predicted"/>
<feature type="transmembrane region" description="Helical" evidence="1">
    <location>
        <begin position="14"/>
        <end position="32"/>
    </location>
</feature>
<evidence type="ECO:0000256" key="1">
    <source>
        <dbReference type="SAM" id="Phobius"/>
    </source>
</evidence>
<accession>A0A9P6EPL0</accession>